<keyword evidence="3" id="KW-1185">Reference proteome</keyword>
<dbReference type="OrthoDB" id="7190904at2"/>
<accession>A0A316HND6</accession>
<proteinExistence type="predicted"/>
<gene>
    <name evidence="2" type="ORF">C7456_1196</name>
</gene>
<sequence length="169" mass="16440">MNAIKSLLLGSLVMAGTLGAPAAFATQWSVGGSTTGTSIIGPGPTSVSFLGIAYPCTSTFTVESVSGVAKVTAASFTGSSVCNAIHANNLPWAISAPTAVSGSTPTWTATVSGVSVVAAGIFTCSGTATIKVVGDDSVPTSTHVNLSGSLGVCTVNSGDLTTSPIVKGI</sequence>
<feature type="chain" id="PRO_5016441502" description="Protein activator of alkane oxidation PraB" evidence="1">
    <location>
        <begin position="26"/>
        <end position="169"/>
    </location>
</feature>
<dbReference type="AlphaFoldDB" id="A0A316HND6"/>
<dbReference type="Proteomes" id="UP000245812">
    <property type="component" value="Unassembled WGS sequence"/>
</dbReference>
<evidence type="ECO:0000256" key="1">
    <source>
        <dbReference type="SAM" id="SignalP"/>
    </source>
</evidence>
<evidence type="ECO:0008006" key="4">
    <source>
        <dbReference type="Google" id="ProtNLM"/>
    </source>
</evidence>
<keyword evidence="1" id="KW-0732">Signal</keyword>
<dbReference type="RefSeq" id="WP_109724766.1">
    <property type="nucleotide sequence ID" value="NZ_MSZV01000071.1"/>
</dbReference>
<dbReference type="EMBL" id="QGHC01000019">
    <property type="protein sequence ID" value="PWK81825.1"/>
    <property type="molecule type" value="Genomic_DNA"/>
</dbReference>
<name>A0A316HND6_9GAMM</name>
<evidence type="ECO:0000313" key="3">
    <source>
        <dbReference type="Proteomes" id="UP000245812"/>
    </source>
</evidence>
<reference evidence="2 3" key="1">
    <citation type="submission" date="2018-05" db="EMBL/GenBank/DDBJ databases">
        <title>Genomic Encyclopedia of Type Strains, Phase IV (KMG-IV): sequencing the most valuable type-strain genomes for metagenomic binning, comparative biology and taxonomic classification.</title>
        <authorList>
            <person name="Goeker M."/>
        </authorList>
    </citation>
    <scope>NUCLEOTIDE SEQUENCE [LARGE SCALE GENOMIC DNA]</scope>
    <source>
        <strain evidence="2 3">DSM 14263</strain>
    </source>
</reference>
<organism evidence="2 3">
    <name type="scientific">Fulvimonas soli</name>
    <dbReference type="NCBI Taxonomy" id="155197"/>
    <lineage>
        <taxon>Bacteria</taxon>
        <taxon>Pseudomonadati</taxon>
        <taxon>Pseudomonadota</taxon>
        <taxon>Gammaproteobacteria</taxon>
        <taxon>Lysobacterales</taxon>
        <taxon>Rhodanobacteraceae</taxon>
        <taxon>Fulvimonas</taxon>
    </lineage>
</organism>
<evidence type="ECO:0000313" key="2">
    <source>
        <dbReference type="EMBL" id="PWK81825.1"/>
    </source>
</evidence>
<protein>
    <recommendedName>
        <fullName evidence="4">Protein activator of alkane oxidation PraB</fullName>
    </recommendedName>
</protein>
<feature type="signal peptide" evidence="1">
    <location>
        <begin position="1"/>
        <end position="25"/>
    </location>
</feature>
<comment type="caution">
    <text evidence="2">The sequence shown here is derived from an EMBL/GenBank/DDBJ whole genome shotgun (WGS) entry which is preliminary data.</text>
</comment>